<accession>W7J4U2</accession>
<dbReference type="STRING" id="909613.UO65_0647"/>
<name>W7J4U2_9PSEU</name>
<dbReference type="OrthoDB" id="9932727at2"/>
<evidence type="ECO:0000313" key="1">
    <source>
        <dbReference type="EMBL" id="EWC64026.1"/>
    </source>
</evidence>
<sequence length="53" mass="5737">MDTTATLQHPSSTNFDFSSDEPMGACLCPEFAHGRRELHVTGQPGCVDEVRAS</sequence>
<accession>A0A8E2WXI9</accession>
<reference evidence="1 2" key="1">
    <citation type="journal article" date="2014" name="Genome Announc.">
        <title>Draft Genome Sequence of the Antitrypanosomally Active Sponge-Associated Bacterium Actinokineospora sp. Strain EG49.</title>
        <authorList>
            <person name="Harjes J."/>
            <person name="Ryu T."/>
            <person name="Abdelmohsen U.R."/>
            <person name="Moitinho-Silva L."/>
            <person name="Horn H."/>
            <person name="Ravasi T."/>
            <person name="Hentschel U."/>
        </authorList>
    </citation>
    <scope>NUCLEOTIDE SEQUENCE [LARGE SCALE GENOMIC DNA]</scope>
    <source>
        <strain evidence="1 2">EG49</strain>
    </source>
</reference>
<dbReference type="RefSeq" id="WP_161784416.1">
    <property type="nucleotide sequence ID" value="NZ_AYXG01000026.1"/>
</dbReference>
<evidence type="ECO:0000313" key="2">
    <source>
        <dbReference type="Proteomes" id="UP000019277"/>
    </source>
</evidence>
<keyword evidence="2" id="KW-1185">Reference proteome</keyword>
<organism evidence="1 2">
    <name type="scientific">Actinokineospora spheciospongiae</name>
    <dbReference type="NCBI Taxonomy" id="909613"/>
    <lineage>
        <taxon>Bacteria</taxon>
        <taxon>Bacillati</taxon>
        <taxon>Actinomycetota</taxon>
        <taxon>Actinomycetes</taxon>
        <taxon>Pseudonocardiales</taxon>
        <taxon>Pseudonocardiaceae</taxon>
        <taxon>Actinokineospora</taxon>
    </lineage>
</organism>
<dbReference type="AlphaFoldDB" id="W7J4U2"/>
<protein>
    <submittedName>
        <fullName evidence="1">Uncharacterized protein</fullName>
    </submittedName>
</protein>
<dbReference type="Proteomes" id="UP000019277">
    <property type="component" value="Unassembled WGS sequence"/>
</dbReference>
<comment type="caution">
    <text evidence="1">The sequence shown here is derived from an EMBL/GenBank/DDBJ whole genome shotgun (WGS) entry which is preliminary data.</text>
</comment>
<proteinExistence type="predicted"/>
<gene>
    <name evidence="1" type="ORF">UO65_0647</name>
</gene>
<dbReference type="EMBL" id="AYXG01000026">
    <property type="protein sequence ID" value="EWC64026.1"/>
    <property type="molecule type" value="Genomic_DNA"/>
</dbReference>